<dbReference type="InParanoid" id="A2E7C3"/>
<reference evidence="1" key="1">
    <citation type="submission" date="2006-10" db="EMBL/GenBank/DDBJ databases">
        <authorList>
            <person name="Amadeo P."/>
            <person name="Zhao Q."/>
            <person name="Wortman J."/>
            <person name="Fraser-Liggett C."/>
            <person name="Carlton J."/>
        </authorList>
    </citation>
    <scope>NUCLEOTIDE SEQUENCE</scope>
    <source>
        <strain evidence="1">G3</strain>
    </source>
</reference>
<protein>
    <submittedName>
        <fullName evidence="1">Uncharacterized protein</fullName>
    </submittedName>
</protein>
<reference evidence="1" key="2">
    <citation type="journal article" date="2007" name="Science">
        <title>Draft genome sequence of the sexually transmitted pathogen Trichomonas vaginalis.</title>
        <authorList>
            <person name="Carlton J.M."/>
            <person name="Hirt R.P."/>
            <person name="Silva J.C."/>
            <person name="Delcher A.L."/>
            <person name="Schatz M."/>
            <person name="Zhao Q."/>
            <person name="Wortman J.R."/>
            <person name="Bidwell S.L."/>
            <person name="Alsmark U.C.M."/>
            <person name="Besteiro S."/>
            <person name="Sicheritz-Ponten T."/>
            <person name="Noel C.J."/>
            <person name="Dacks J.B."/>
            <person name="Foster P.G."/>
            <person name="Simillion C."/>
            <person name="Van de Peer Y."/>
            <person name="Miranda-Saavedra D."/>
            <person name="Barton G.J."/>
            <person name="Westrop G.D."/>
            <person name="Mueller S."/>
            <person name="Dessi D."/>
            <person name="Fiori P.L."/>
            <person name="Ren Q."/>
            <person name="Paulsen I."/>
            <person name="Zhang H."/>
            <person name="Bastida-Corcuera F.D."/>
            <person name="Simoes-Barbosa A."/>
            <person name="Brown M.T."/>
            <person name="Hayes R.D."/>
            <person name="Mukherjee M."/>
            <person name="Okumura C.Y."/>
            <person name="Schneider R."/>
            <person name="Smith A.J."/>
            <person name="Vanacova S."/>
            <person name="Villalvazo M."/>
            <person name="Haas B.J."/>
            <person name="Pertea M."/>
            <person name="Feldblyum T.V."/>
            <person name="Utterback T.R."/>
            <person name="Shu C.L."/>
            <person name="Osoegawa K."/>
            <person name="de Jong P.J."/>
            <person name="Hrdy I."/>
            <person name="Horvathova L."/>
            <person name="Zubacova Z."/>
            <person name="Dolezal P."/>
            <person name="Malik S.B."/>
            <person name="Logsdon J.M. Jr."/>
            <person name="Henze K."/>
            <person name="Gupta A."/>
            <person name="Wang C.C."/>
            <person name="Dunne R.L."/>
            <person name="Upcroft J.A."/>
            <person name="Upcroft P."/>
            <person name="White O."/>
            <person name="Salzberg S.L."/>
            <person name="Tang P."/>
            <person name="Chiu C.-H."/>
            <person name="Lee Y.-S."/>
            <person name="Embley T.M."/>
            <person name="Coombs G.H."/>
            <person name="Mottram J.C."/>
            <person name="Tachezy J."/>
            <person name="Fraser-Liggett C.M."/>
            <person name="Johnson P.J."/>
        </authorList>
    </citation>
    <scope>NUCLEOTIDE SEQUENCE [LARGE SCALE GENOMIC DNA]</scope>
    <source>
        <strain evidence="1">G3</strain>
    </source>
</reference>
<dbReference type="OrthoDB" id="6019893at2759"/>
<dbReference type="RefSeq" id="XP_001323639.1">
    <property type="nucleotide sequence ID" value="XM_001323604.1"/>
</dbReference>
<dbReference type="VEuPathDB" id="TrichDB:TVAG_418530"/>
<dbReference type="Proteomes" id="UP000001542">
    <property type="component" value="Unassembled WGS sequence"/>
</dbReference>
<accession>A2E7C3</accession>
<dbReference type="KEGG" id="tva:75674126"/>
<sequence>MSKLDPPKYNASPFLVDSILSIFTNHLPPRLSSELQPFFVTDKSEENPVTVLNTDLFLSSCKSIERPFYESFSHTLAFEEFLNKVTENYQRMQEERHEGRLFFSDCSL</sequence>
<dbReference type="EMBL" id="DS113319">
    <property type="protein sequence ID" value="EAY11416.1"/>
    <property type="molecule type" value="Genomic_DNA"/>
</dbReference>
<keyword evidence="2" id="KW-1185">Reference proteome</keyword>
<gene>
    <name evidence="1" type="ORF">TVAG_418530</name>
</gene>
<organism evidence="1 2">
    <name type="scientific">Trichomonas vaginalis (strain ATCC PRA-98 / G3)</name>
    <dbReference type="NCBI Taxonomy" id="412133"/>
    <lineage>
        <taxon>Eukaryota</taxon>
        <taxon>Metamonada</taxon>
        <taxon>Parabasalia</taxon>
        <taxon>Trichomonadida</taxon>
        <taxon>Trichomonadidae</taxon>
        <taxon>Trichomonas</taxon>
    </lineage>
</organism>
<name>A2E7C3_TRIV3</name>
<dbReference type="VEuPathDB" id="TrichDB:TVAGG3_0831700"/>
<evidence type="ECO:0000313" key="2">
    <source>
        <dbReference type="Proteomes" id="UP000001542"/>
    </source>
</evidence>
<dbReference type="AlphaFoldDB" id="A2E7C3"/>
<evidence type="ECO:0000313" key="1">
    <source>
        <dbReference type="EMBL" id="EAY11416.1"/>
    </source>
</evidence>
<proteinExistence type="predicted"/>